<name>A0A5M8FJI7_9GAMM</name>
<accession>A0A5M8FJI7</accession>
<keyword evidence="3" id="KW-1185">Reference proteome</keyword>
<dbReference type="AlphaFoldDB" id="A0A5M8FJI7"/>
<feature type="coiled-coil region" evidence="1">
    <location>
        <begin position="561"/>
        <end position="609"/>
    </location>
</feature>
<dbReference type="EMBL" id="VWXX01000013">
    <property type="protein sequence ID" value="KAA6185073.1"/>
    <property type="molecule type" value="Genomic_DNA"/>
</dbReference>
<gene>
    <name evidence="2" type="ORF">F2Q65_10110</name>
</gene>
<dbReference type="RefSeq" id="WP_150092975.1">
    <property type="nucleotide sequence ID" value="NZ_VWXX01000013.1"/>
</dbReference>
<dbReference type="PANTHER" id="PTHR41259">
    <property type="entry name" value="DOUBLE-STRAND BREAK REPAIR RAD50 ATPASE, PUTATIVE-RELATED"/>
    <property type="match status" value="1"/>
</dbReference>
<dbReference type="OrthoDB" id="9789562at2"/>
<feature type="coiled-coil region" evidence="1">
    <location>
        <begin position="211"/>
        <end position="388"/>
    </location>
</feature>
<keyword evidence="1" id="KW-0175">Coiled coil</keyword>
<protein>
    <submittedName>
        <fullName evidence="2">AAA family ATPase</fullName>
    </submittedName>
</protein>
<reference evidence="2 3" key="1">
    <citation type="submission" date="2019-09" db="EMBL/GenBank/DDBJ databases">
        <title>Whole-genome sequence of the purple sulfur bacterium Thiohalocapsa marina DSM 19078.</title>
        <authorList>
            <person name="Kyndt J.A."/>
            <person name="Meyer T.E."/>
        </authorList>
    </citation>
    <scope>NUCLEOTIDE SEQUENCE [LARGE SCALE GENOMIC DNA]</scope>
    <source>
        <strain evidence="2 3">DSM 19078</strain>
    </source>
</reference>
<evidence type="ECO:0000313" key="2">
    <source>
        <dbReference type="EMBL" id="KAA6185073.1"/>
    </source>
</evidence>
<sequence>MKLRAIELKNVRRFVEPVRINGIEDGVNLLGAPNESGKSTVFDALNALFLIPHRSTANAVKQLKPHAGGAPEVTVELDTPDGRFVVSKRWLARREARVARAGTLIAQADEAEAWIARLLGDNGAGPAGLLWVRQGSARLDGGTTSEQQAALEARRDLLALVAGEVQAMTGGQRMDQLLARCREELAAYVTPTRRPRSGGPWADAQAVVAHLDQEQQRLADSVAALQQALSERRRLRQERDELQAPEAEAERASRLKQARTQLEAAQKHAAEVRAAEQRLQTETLAAASAHETLAALRRALAEQRTAKARADAARQALDAAQTGLRDSEHHFAVAVEAYQQADAARQTAEEQRRRIQAQQAALAGAARCKELGERLDQARAARQAVEEASAAASLGPTDRDMERLQTLATALRTARALRDSTATRIELHYAAGQQGRVMQDGVALEQDSAHLIHASTRLRLGDLGELWVHPGAGAGELADVEQARTRLSQALDALGLDSLDAAKRAHQAAQLAEHRRREASARLDALAPGGIAALEQEREQSLAAMPAGSNDDAAERPFMSMDEAEAAFRTAQTAADAATARREAARERRDQARTAQTQAQVRLEGAEERVANAAVALQPFTDTDEAALVRGAAEADCRRQTAEAHCAHCKAQAPDLDMAQAALTRAQSIQDSARNRASEIAQALATLDERIAANAGESVEERLQETQEQLQLARRRLHGIEREVAVLQRLETALEQARRNAREQYFEPVARELRPLMHLLWPDAVLNWTDASLLPRSLERNRQEESFDILSGGTQEQIALLVRLAFARLSANGGRHAPVILDDALVFTDDDRIERMFDALHRHANDLQIIVLSCRQRAFRNLGGKVLQIEAAG</sequence>
<comment type="caution">
    <text evidence="2">The sequence shown here is derived from an EMBL/GenBank/DDBJ whole genome shotgun (WGS) entry which is preliminary data.</text>
</comment>
<evidence type="ECO:0000256" key="1">
    <source>
        <dbReference type="SAM" id="Coils"/>
    </source>
</evidence>
<dbReference type="SUPFAM" id="SSF52540">
    <property type="entry name" value="P-loop containing nucleoside triphosphate hydrolases"/>
    <property type="match status" value="1"/>
</dbReference>
<proteinExistence type="predicted"/>
<dbReference type="PANTHER" id="PTHR41259:SF1">
    <property type="entry name" value="DOUBLE-STRAND BREAK REPAIR RAD50 ATPASE, PUTATIVE-RELATED"/>
    <property type="match status" value="1"/>
</dbReference>
<dbReference type="Proteomes" id="UP000322981">
    <property type="component" value="Unassembled WGS sequence"/>
</dbReference>
<evidence type="ECO:0000313" key="3">
    <source>
        <dbReference type="Proteomes" id="UP000322981"/>
    </source>
</evidence>
<dbReference type="Gene3D" id="3.40.50.300">
    <property type="entry name" value="P-loop containing nucleotide triphosphate hydrolases"/>
    <property type="match status" value="2"/>
</dbReference>
<dbReference type="InterPro" id="IPR027417">
    <property type="entry name" value="P-loop_NTPase"/>
</dbReference>
<feature type="coiled-coil region" evidence="1">
    <location>
        <begin position="696"/>
        <end position="747"/>
    </location>
</feature>
<organism evidence="2 3">
    <name type="scientific">Thiohalocapsa marina</name>
    <dbReference type="NCBI Taxonomy" id="424902"/>
    <lineage>
        <taxon>Bacteria</taxon>
        <taxon>Pseudomonadati</taxon>
        <taxon>Pseudomonadota</taxon>
        <taxon>Gammaproteobacteria</taxon>
        <taxon>Chromatiales</taxon>
        <taxon>Chromatiaceae</taxon>
        <taxon>Thiohalocapsa</taxon>
    </lineage>
</organism>